<keyword evidence="3" id="KW-1185">Reference proteome</keyword>
<evidence type="ECO:0000256" key="1">
    <source>
        <dbReference type="SAM" id="MobiDB-lite"/>
    </source>
</evidence>
<reference evidence="2" key="1">
    <citation type="submission" date="2023-03" db="EMBL/GenBank/DDBJ databases">
        <title>Massive genome expansion in bonnet fungi (Mycena s.s.) driven by repeated elements and novel gene families across ecological guilds.</title>
        <authorList>
            <consortium name="Lawrence Berkeley National Laboratory"/>
            <person name="Harder C.B."/>
            <person name="Miyauchi S."/>
            <person name="Viragh M."/>
            <person name="Kuo A."/>
            <person name="Thoen E."/>
            <person name="Andreopoulos B."/>
            <person name="Lu D."/>
            <person name="Skrede I."/>
            <person name="Drula E."/>
            <person name="Henrissat B."/>
            <person name="Morin E."/>
            <person name="Kohler A."/>
            <person name="Barry K."/>
            <person name="LaButti K."/>
            <person name="Morin E."/>
            <person name="Salamov A."/>
            <person name="Lipzen A."/>
            <person name="Mereny Z."/>
            <person name="Hegedus B."/>
            <person name="Baldrian P."/>
            <person name="Stursova M."/>
            <person name="Weitz H."/>
            <person name="Taylor A."/>
            <person name="Grigoriev I.V."/>
            <person name="Nagy L.G."/>
            <person name="Martin F."/>
            <person name="Kauserud H."/>
        </authorList>
    </citation>
    <scope>NUCLEOTIDE SEQUENCE</scope>
    <source>
        <strain evidence="2">CBHHK173m</strain>
    </source>
</reference>
<dbReference type="EMBL" id="JARJCN010000148">
    <property type="protein sequence ID" value="KAJ7068851.1"/>
    <property type="molecule type" value="Genomic_DNA"/>
</dbReference>
<feature type="compositionally biased region" description="Pro residues" evidence="1">
    <location>
        <begin position="415"/>
        <end position="424"/>
    </location>
</feature>
<gene>
    <name evidence="2" type="ORF">B0H15DRAFT_970524</name>
</gene>
<evidence type="ECO:0000313" key="2">
    <source>
        <dbReference type="EMBL" id="KAJ7068851.1"/>
    </source>
</evidence>
<feature type="region of interest" description="Disordered" evidence="1">
    <location>
        <begin position="617"/>
        <end position="638"/>
    </location>
</feature>
<feature type="compositionally biased region" description="Pro residues" evidence="1">
    <location>
        <begin position="226"/>
        <end position="242"/>
    </location>
</feature>
<feature type="region of interest" description="Disordered" evidence="1">
    <location>
        <begin position="459"/>
        <end position="510"/>
    </location>
</feature>
<evidence type="ECO:0000313" key="3">
    <source>
        <dbReference type="Proteomes" id="UP001222325"/>
    </source>
</evidence>
<feature type="compositionally biased region" description="Low complexity" evidence="1">
    <location>
        <begin position="294"/>
        <end position="307"/>
    </location>
</feature>
<feature type="region of interest" description="Disordered" evidence="1">
    <location>
        <begin position="117"/>
        <end position="326"/>
    </location>
</feature>
<feature type="compositionally biased region" description="Low complexity" evidence="1">
    <location>
        <begin position="202"/>
        <end position="222"/>
    </location>
</feature>
<accession>A0AAD6TQS3</accession>
<name>A0AAD6TQS3_9AGAR</name>
<feature type="region of interest" description="Disordered" evidence="1">
    <location>
        <begin position="46"/>
        <end position="75"/>
    </location>
</feature>
<proteinExistence type="predicted"/>
<feature type="compositionally biased region" description="Low complexity" evidence="1">
    <location>
        <begin position="459"/>
        <end position="478"/>
    </location>
</feature>
<sequence>MAVMEAQSVDSAFWVCAGGTSLTPSLWCTLWERGLPSAPTLPVPHTHIDEQPGMRCVSPPDNEEQGRGRRETAASSALMHAAFQPRSSAAAAPYVRQAASNAVACRRRRRLGLIERAASPPPAPSAHTHAHRVPASLERRRRRRSASRVRSGPASDAVARSPLRRLERLVMRPVPRAQRRPRIRGSTSTRGSATAAPPRPQLPTQLRPAALPRRRSQLQSLRPRPRAAPPPPPPLICGPPPRSRLYRAQRFKPIARPLRPPQPSLPTHPRDRRRRTRTHPVVPPPGPPPRRPSRAFSLPRASRAAFAPPHPSRPARIPREVHDTPAATVRPRAYVDISTSSYPRTRCRCRRPSPRPADRVESPCVGADSYKHLCALVSRRPSHSFPARFRARVRSSAALRTSLPRALSAPRPQLCRPPPRPTPARPRVVRPSRPPSLVPSRAFDSARCLEVERLARAAPSPSALSAARPPLSTPLAASRHPRPQLLAPTSPVALGPCAVPSSSRRAMPAEPSGAAAQFSERGRTAPLQSVARAAPLACWVPTRGSDAVQRGSARAIRSLSSRAAAAAADRAEWSAAAGAGAGLVGIGPEERISHERGFRLGMRTGSEAARERVEAAQKNEARAAVPVGRGQTQDWGEESKAGARELKTWAYALAISSGACSSGASGGFARAVGGMSRAAESLVSK</sequence>
<dbReference type="Proteomes" id="UP001222325">
    <property type="component" value="Unassembled WGS sequence"/>
</dbReference>
<organism evidence="2 3">
    <name type="scientific">Mycena belliarum</name>
    <dbReference type="NCBI Taxonomy" id="1033014"/>
    <lineage>
        <taxon>Eukaryota</taxon>
        <taxon>Fungi</taxon>
        <taxon>Dikarya</taxon>
        <taxon>Basidiomycota</taxon>
        <taxon>Agaricomycotina</taxon>
        <taxon>Agaricomycetes</taxon>
        <taxon>Agaricomycetidae</taxon>
        <taxon>Agaricales</taxon>
        <taxon>Marasmiineae</taxon>
        <taxon>Mycenaceae</taxon>
        <taxon>Mycena</taxon>
    </lineage>
</organism>
<feature type="region of interest" description="Disordered" evidence="1">
    <location>
        <begin position="401"/>
        <end position="441"/>
    </location>
</feature>
<comment type="caution">
    <text evidence="2">The sequence shown here is derived from an EMBL/GenBank/DDBJ whole genome shotgun (WGS) entry which is preliminary data.</text>
</comment>
<feature type="compositionally biased region" description="Pro residues" evidence="1">
    <location>
        <begin position="281"/>
        <end position="290"/>
    </location>
</feature>
<dbReference type="AlphaFoldDB" id="A0AAD6TQS3"/>
<protein>
    <submittedName>
        <fullName evidence="2">Uncharacterized protein</fullName>
    </submittedName>
</protein>